<dbReference type="InterPro" id="IPR023029">
    <property type="entry name" value="Ribosomal_uS15_arc_euk"/>
</dbReference>
<dbReference type="Gene3D" id="1.10.287.10">
    <property type="entry name" value="S15/NS1, RNA-binding"/>
    <property type="match status" value="1"/>
</dbReference>
<dbReference type="SUPFAM" id="SSF47060">
    <property type="entry name" value="S15/NS1 RNA-binding domain"/>
    <property type="match status" value="1"/>
</dbReference>
<evidence type="ECO:0000256" key="4">
    <source>
        <dbReference type="RuleBase" id="RU003919"/>
    </source>
</evidence>
<dbReference type="FunFam" id="4.10.860.130:FF:000001">
    <property type="entry name" value="40S ribosomal protein S13"/>
    <property type="match status" value="1"/>
</dbReference>
<dbReference type="HAMAP" id="MF_01343_A">
    <property type="entry name" value="Ribosomal_uS15_A"/>
    <property type="match status" value="1"/>
</dbReference>
<dbReference type="GO" id="GO:0003735">
    <property type="term" value="F:structural constituent of ribosome"/>
    <property type="evidence" value="ECO:0007669"/>
    <property type="project" value="InterPro"/>
</dbReference>
<dbReference type="Gene3D" id="4.10.860.130">
    <property type="match status" value="1"/>
</dbReference>
<proteinExistence type="inferred from homology"/>
<name>A0A2G5B685_COERN</name>
<dbReference type="SMART" id="SM01386">
    <property type="entry name" value="Ribosomal_S13_N"/>
    <property type="match status" value="1"/>
</dbReference>
<dbReference type="NCBIfam" id="NF006331">
    <property type="entry name" value="PRK08561.1"/>
    <property type="match status" value="1"/>
</dbReference>
<evidence type="ECO:0000313" key="6">
    <source>
        <dbReference type="EMBL" id="PIA14511.1"/>
    </source>
</evidence>
<dbReference type="OrthoDB" id="623277at2759"/>
<keyword evidence="3 4" id="KW-0687">Ribonucleoprotein</keyword>
<evidence type="ECO:0000313" key="7">
    <source>
        <dbReference type="Proteomes" id="UP000242474"/>
    </source>
</evidence>
<dbReference type="Pfam" id="PF00312">
    <property type="entry name" value="Ribosomal_S15"/>
    <property type="match status" value="1"/>
</dbReference>
<dbReference type="PANTHER" id="PTHR11885">
    <property type="entry name" value="RIBOSOMAL PROTEIN S15P/S13E"/>
    <property type="match status" value="1"/>
</dbReference>
<dbReference type="EMBL" id="KZ303517">
    <property type="protein sequence ID" value="PIA14511.1"/>
    <property type="molecule type" value="Genomic_DNA"/>
</dbReference>
<dbReference type="AlphaFoldDB" id="A0A2G5B685"/>
<evidence type="ECO:0000259" key="5">
    <source>
        <dbReference type="SMART" id="SM01386"/>
    </source>
</evidence>
<evidence type="ECO:0000256" key="3">
    <source>
        <dbReference type="ARBA" id="ARBA00023274"/>
    </source>
</evidence>
<dbReference type="GO" id="GO:0070181">
    <property type="term" value="F:small ribosomal subunit rRNA binding"/>
    <property type="evidence" value="ECO:0007669"/>
    <property type="project" value="TreeGrafter"/>
</dbReference>
<organism evidence="6 7">
    <name type="scientific">Coemansia reversa (strain ATCC 12441 / NRRL 1564)</name>
    <dbReference type="NCBI Taxonomy" id="763665"/>
    <lineage>
        <taxon>Eukaryota</taxon>
        <taxon>Fungi</taxon>
        <taxon>Fungi incertae sedis</taxon>
        <taxon>Zoopagomycota</taxon>
        <taxon>Kickxellomycotina</taxon>
        <taxon>Kickxellomycetes</taxon>
        <taxon>Kickxellales</taxon>
        <taxon>Kickxellaceae</taxon>
        <taxon>Coemansia</taxon>
    </lineage>
</organism>
<feature type="domain" description="Small ribosomal subunit protein uS15 N-terminal" evidence="5">
    <location>
        <begin position="1"/>
        <end position="60"/>
    </location>
</feature>
<dbReference type="InterPro" id="IPR009068">
    <property type="entry name" value="uS15_NS1_RNA-bd_sf"/>
</dbReference>
<keyword evidence="2 4" id="KW-0689">Ribosomal protein</keyword>
<dbReference type="CDD" id="cd00353">
    <property type="entry name" value="Ribosomal_S15p_S13e"/>
    <property type="match status" value="1"/>
</dbReference>
<dbReference type="Proteomes" id="UP000242474">
    <property type="component" value="Unassembled WGS sequence"/>
</dbReference>
<dbReference type="PROSITE" id="PS00362">
    <property type="entry name" value="RIBOSOMAL_S15"/>
    <property type="match status" value="1"/>
</dbReference>
<reference evidence="6 7" key="1">
    <citation type="journal article" date="2015" name="Genome Biol. Evol.">
        <title>Phylogenomic analyses indicate that early fungi evolved digesting cell walls of algal ancestors of land plants.</title>
        <authorList>
            <person name="Chang Y."/>
            <person name="Wang S."/>
            <person name="Sekimoto S."/>
            <person name="Aerts A.L."/>
            <person name="Choi C."/>
            <person name="Clum A."/>
            <person name="LaButti K.M."/>
            <person name="Lindquist E.A."/>
            <person name="Yee Ngan C."/>
            <person name="Ohm R.A."/>
            <person name="Salamov A.A."/>
            <person name="Grigoriev I.V."/>
            <person name="Spatafora J.W."/>
            <person name="Berbee M.L."/>
        </authorList>
    </citation>
    <scope>NUCLEOTIDE SEQUENCE [LARGE SCALE GENOMIC DNA]</scope>
    <source>
        <strain evidence="6 7">NRRL 1564</strain>
    </source>
</reference>
<keyword evidence="7" id="KW-1185">Reference proteome</keyword>
<dbReference type="InterPro" id="IPR012606">
    <property type="entry name" value="Ribosomal_uS15_N"/>
</dbReference>
<gene>
    <name evidence="6" type="ORF">COEREDRAFT_82772</name>
</gene>
<dbReference type="SMART" id="SM01387">
    <property type="entry name" value="Ribosomal_S15"/>
    <property type="match status" value="1"/>
</dbReference>
<dbReference type="Pfam" id="PF08069">
    <property type="entry name" value="Ribosomal_S13_N"/>
    <property type="match status" value="1"/>
</dbReference>
<dbReference type="PANTHER" id="PTHR11885:SF6">
    <property type="entry name" value="SMALL RIBOSOMAL SUBUNIT PROTEIN US15"/>
    <property type="match status" value="1"/>
</dbReference>
<accession>A0A2G5B685</accession>
<evidence type="ECO:0000256" key="1">
    <source>
        <dbReference type="ARBA" id="ARBA00008434"/>
    </source>
</evidence>
<dbReference type="GO" id="GO:0005730">
    <property type="term" value="C:nucleolus"/>
    <property type="evidence" value="ECO:0007669"/>
    <property type="project" value="TreeGrafter"/>
</dbReference>
<dbReference type="InterPro" id="IPR000589">
    <property type="entry name" value="Ribosomal_uS15"/>
</dbReference>
<comment type="similarity">
    <text evidence="1 4">Belongs to the universal ribosomal protein uS15 family.</text>
</comment>
<dbReference type="GO" id="GO:0006412">
    <property type="term" value="P:translation"/>
    <property type="evidence" value="ECO:0007669"/>
    <property type="project" value="InterPro"/>
</dbReference>
<sequence length="151" mass="16944">MGRMYTPGKGISKSAIPYRRTPPSWVKATPEDVCEQICKLARKGTNPSQIGVLLRDSQGIPLVSAITGTKVVRILRANGLAPEIPEDLYFLIKKAVSVRKHLERNRKDNDAKYRLILIESRIQRLVRYYKTSGQLPASWEYSADTASTIVS</sequence>
<evidence type="ECO:0000256" key="2">
    <source>
        <dbReference type="ARBA" id="ARBA00022980"/>
    </source>
</evidence>
<dbReference type="STRING" id="763665.A0A2G5B685"/>
<protein>
    <submittedName>
        <fullName evidence="6">40S ribosomal protein S13</fullName>
    </submittedName>
</protein>
<dbReference type="FunFam" id="1.10.287.10:FF:000003">
    <property type="entry name" value="40S ribosomal protein S13"/>
    <property type="match status" value="1"/>
</dbReference>
<dbReference type="GO" id="GO:0022627">
    <property type="term" value="C:cytosolic small ribosomal subunit"/>
    <property type="evidence" value="ECO:0007669"/>
    <property type="project" value="TreeGrafter"/>
</dbReference>